<name>S6AHT2_METRE</name>
<dbReference type="AlphaFoldDB" id="S6AHT2"/>
<gene>
    <name evidence="1" type="ORF">PCA10_44050</name>
</gene>
<organism evidence="1 2">
    <name type="scientific">Metapseudomonas resinovorans NBRC 106553</name>
    <dbReference type="NCBI Taxonomy" id="1245471"/>
    <lineage>
        <taxon>Bacteria</taxon>
        <taxon>Pseudomonadati</taxon>
        <taxon>Pseudomonadota</taxon>
        <taxon>Gammaproteobacteria</taxon>
        <taxon>Pseudomonadales</taxon>
        <taxon>Pseudomonadaceae</taxon>
        <taxon>Metapseudomonas</taxon>
    </lineage>
</organism>
<evidence type="ECO:0000313" key="1">
    <source>
        <dbReference type="EMBL" id="BAN50137.1"/>
    </source>
</evidence>
<dbReference type="KEGG" id="pre:PCA10_44050"/>
<dbReference type="Proteomes" id="UP000015503">
    <property type="component" value="Chromosome"/>
</dbReference>
<sequence length="101" mass="11583">MLNSFQTFLKTCFYSDSYSYPLADNTNRNGVTHGTYTDKDFGSPLNFYKTLSAVDMLCLISTFQVFPPKRTTESTALAMYYQSMRKHNSASREAWGKFLSQ</sequence>
<dbReference type="EMBL" id="AP013068">
    <property type="protein sequence ID" value="BAN50137.1"/>
    <property type="molecule type" value="Genomic_DNA"/>
</dbReference>
<accession>S6AHT2</accession>
<reference evidence="1 2" key="1">
    <citation type="journal article" date="2013" name="Genome Announc.">
        <title>Complete Genome Sequence of the Carbazole Degrader Pseudomonas resinovorans Strain CA10 (NBRC 106553).</title>
        <authorList>
            <person name="Shintani M."/>
            <person name="Hosoyama A."/>
            <person name="Ohji S."/>
            <person name="Tsuchikane K."/>
            <person name="Takarada H."/>
            <person name="Yamazoe A."/>
            <person name="Fujita N."/>
            <person name="Nojiri H."/>
        </authorList>
    </citation>
    <scope>NUCLEOTIDE SEQUENCE [LARGE SCALE GENOMIC DNA]</scope>
    <source>
        <strain evidence="1 2">NBRC 106553</strain>
    </source>
</reference>
<proteinExistence type="predicted"/>
<dbReference type="HOGENOM" id="CLU_2289200_0_0_6"/>
<protein>
    <submittedName>
        <fullName evidence="1">Uncharacterized protein</fullName>
    </submittedName>
</protein>
<evidence type="ECO:0000313" key="2">
    <source>
        <dbReference type="Proteomes" id="UP000015503"/>
    </source>
</evidence>
<keyword evidence="2" id="KW-1185">Reference proteome</keyword>